<feature type="domain" description="C-type lysozyme inhibitor" evidence="7">
    <location>
        <begin position="133"/>
        <end position="197"/>
    </location>
</feature>
<evidence type="ECO:0000256" key="1">
    <source>
        <dbReference type="ARBA" id="ARBA00022729"/>
    </source>
</evidence>
<dbReference type="SUPFAM" id="SSF141488">
    <property type="entry name" value="YdhA-like"/>
    <property type="match status" value="1"/>
</dbReference>
<organism evidence="8 9">
    <name type="scientific">Photobacterium damsela subsp. piscicida</name>
    <name type="common">Pasteurella piscicida</name>
    <dbReference type="NCBI Taxonomy" id="38294"/>
    <lineage>
        <taxon>Bacteria</taxon>
        <taxon>Pseudomonadati</taxon>
        <taxon>Pseudomonadota</taxon>
        <taxon>Gammaproteobacteria</taxon>
        <taxon>Vibrionales</taxon>
        <taxon>Vibrionaceae</taxon>
        <taxon>Photobacterium</taxon>
    </lineage>
</organism>
<dbReference type="RefSeq" id="WP_125653087.1">
    <property type="nucleotide sequence ID" value="NZ_AP018046.1"/>
</dbReference>
<proteinExistence type="predicted"/>
<dbReference type="AlphaFoldDB" id="A0AAD1CKT1"/>
<dbReference type="InterPro" id="IPR052755">
    <property type="entry name" value="Lysozyme_Inhibitor_LprI"/>
</dbReference>
<protein>
    <submittedName>
        <fullName evidence="8">Membrane-bound lysozyme-inhibitor of c-type lysozyme</fullName>
    </submittedName>
</protein>
<evidence type="ECO:0000259" key="6">
    <source>
        <dbReference type="Pfam" id="PF07007"/>
    </source>
</evidence>
<dbReference type="PANTHER" id="PTHR37549:SF1">
    <property type="entry name" value="LIPOPROTEIN LPRI"/>
    <property type="match status" value="1"/>
</dbReference>
<dbReference type="Pfam" id="PF09864">
    <property type="entry name" value="MliC"/>
    <property type="match status" value="1"/>
</dbReference>
<dbReference type="InterPro" id="IPR018660">
    <property type="entry name" value="MliC"/>
</dbReference>
<dbReference type="Gene3D" id="2.40.128.200">
    <property type="match status" value="1"/>
</dbReference>
<dbReference type="InterPro" id="IPR036328">
    <property type="entry name" value="MliC_sf"/>
</dbReference>
<sequence length="204" mass="22668">MIINLNDSMDEAMKGKRFSLTLLSLFALPTLAATPSFDCTKASSSVEELICSNNELATLDNTLNTVYKQAMANYPSAEKKQQKAMQRGWIKGRNECWKSSDVPSCVADNYRDRILELQITGGLLKAPETITLKCNNEKQPVTVAFYNQTDPSSMVFTMGDAQIIAQQQPTASGIHYSGQNLEYIEHQSKIDITYLGKELKCSAH</sequence>
<evidence type="ECO:0000313" key="9">
    <source>
        <dbReference type="Proteomes" id="UP000218676"/>
    </source>
</evidence>
<dbReference type="GO" id="GO:0005576">
    <property type="term" value="C:extracellular region"/>
    <property type="evidence" value="ECO:0007669"/>
    <property type="project" value="TreeGrafter"/>
</dbReference>
<feature type="signal peptide" evidence="5">
    <location>
        <begin position="1"/>
        <end position="32"/>
    </location>
</feature>
<dbReference type="PANTHER" id="PTHR37549">
    <property type="entry name" value="LIPOPROTEIN LPRI"/>
    <property type="match status" value="1"/>
</dbReference>
<feature type="domain" description="Lysozyme inhibitor LprI-like N-terminal" evidence="6">
    <location>
        <begin position="39"/>
        <end position="117"/>
    </location>
</feature>
<feature type="chain" id="PRO_5042104122" evidence="5">
    <location>
        <begin position="33"/>
        <end position="204"/>
    </location>
</feature>
<keyword evidence="4" id="KW-0449">Lipoprotein</keyword>
<keyword evidence="1 5" id="KW-0732">Signal</keyword>
<dbReference type="EMBL" id="AP018046">
    <property type="protein sequence ID" value="BAX55301.1"/>
    <property type="molecule type" value="Genomic_DNA"/>
</dbReference>
<keyword evidence="3" id="KW-0564">Palmitate</keyword>
<reference evidence="9" key="1">
    <citation type="submission" date="2017-05" db="EMBL/GenBank/DDBJ databases">
        <title>Whole genome sequence of fish pathogenic bacteria, Photobacterium damselae subsp. piscicida, strain 91-197, isolated from hybrid striped bass (Morone sp.) in USA.</title>
        <authorList>
            <person name="Teru Y."/>
            <person name="Hikima J."/>
            <person name="Kono T."/>
            <person name="Sakai M."/>
            <person name="Takano T."/>
            <person name="Hawke J.P."/>
            <person name="Takeyama H."/>
            <person name="Aoki T."/>
        </authorList>
    </citation>
    <scope>NUCLEOTIDE SEQUENCE [LARGE SCALE GENOMIC DNA]</scope>
    <source>
        <strain evidence="9">91-197</strain>
    </source>
</reference>
<dbReference type="Gene3D" id="1.20.1270.180">
    <property type="match status" value="1"/>
</dbReference>
<evidence type="ECO:0000259" key="7">
    <source>
        <dbReference type="Pfam" id="PF09864"/>
    </source>
</evidence>
<dbReference type="Pfam" id="PF07007">
    <property type="entry name" value="LprI"/>
    <property type="match status" value="1"/>
</dbReference>
<evidence type="ECO:0000256" key="4">
    <source>
        <dbReference type="ARBA" id="ARBA00023288"/>
    </source>
</evidence>
<accession>A0AAD1CKT1</accession>
<name>A0AAD1CKT1_PHODP</name>
<dbReference type="Proteomes" id="UP000218676">
    <property type="component" value="Chromosome 2"/>
</dbReference>
<gene>
    <name evidence="8" type="ORF">PDPUS_2_00715</name>
</gene>
<evidence type="ECO:0000256" key="2">
    <source>
        <dbReference type="ARBA" id="ARBA00023136"/>
    </source>
</evidence>
<evidence type="ECO:0000256" key="3">
    <source>
        <dbReference type="ARBA" id="ARBA00023139"/>
    </source>
</evidence>
<evidence type="ECO:0000256" key="5">
    <source>
        <dbReference type="SAM" id="SignalP"/>
    </source>
</evidence>
<keyword evidence="2" id="KW-0472">Membrane</keyword>
<evidence type="ECO:0000313" key="8">
    <source>
        <dbReference type="EMBL" id="BAX55301.1"/>
    </source>
</evidence>
<dbReference type="InterPro" id="IPR009739">
    <property type="entry name" value="LprI-like_N"/>
</dbReference>